<dbReference type="AlphaFoldDB" id="A0A259TWE7"/>
<evidence type="ECO:0000313" key="6">
    <source>
        <dbReference type="EMBL" id="OZC01868.1"/>
    </source>
</evidence>
<feature type="domain" description="Beta-lactamase class A catalytic" evidence="5">
    <location>
        <begin position="54"/>
        <end position="271"/>
    </location>
</feature>
<dbReference type="InterPro" id="IPR000871">
    <property type="entry name" value="Beta-lactam_class-A"/>
</dbReference>
<dbReference type="Pfam" id="PF13354">
    <property type="entry name" value="Beta-lactamase2"/>
    <property type="match status" value="1"/>
</dbReference>
<dbReference type="GO" id="GO:0030655">
    <property type="term" value="P:beta-lactam antibiotic catabolic process"/>
    <property type="evidence" value="ECO:0007669"/>
    <property type="project" value="InterPro"/>
</dbReference>
<dbReference type="PROSITE" id="PS51257">
    <property type="entry name" value="PROKAR_LIPOPROTEIN"/>
    <property type="match status" value="1"/>
</dbReference>
<dbReference type="RefSeq" id="WP_094545487.1">
    <property type="nucleotide sequence ID" value="NZ_MQWB01000001.1"/>
</dbReference>
<comment type="similarity">
    <text evidence="2">Belongs to the class-A beta-lactamase family.</text>
</comment>
<dbReference type="EC" id="3.5.2.6" evidence="3"/>
<gene>
    <name evidence="6" type="ORF">BSZ36_02005</name>
</gene>
<comment type="catalytic activity">
    <reaction evidence="1">
        <text>a beta-lactam + H2O = a substituted beta-amino acid</text>
        <dbReference type="Rhea" id="RHEA:20401"/>
        <dbReference type="ChEBI" id="CHEBI:15377"/>
        <dbReference type="ChEBI" id="CHEBI:35627"/>
        <dbReference type="ChEBI" id="CHEBI:140347"/>
        <dbReference type="EC" id="3.5.2.6"/>
    </reaction>
</comment>
<dbReference type="SUPFAM" id="SSF56601">
    <property type="entry name" value="beta-lactamase/transpeptidase-like"/>
    <property type="match status" value="1"/>
</dbReference>
<evidence type="ECO:0000256" key="4">
    <source>
        <dbReference type="SAM" id="SignalP"/>
    </source>
</evidence>
<accession>A0A259TWE7</accession>
<dbReference type="Gene3D" id="3.40.710.10">
    <property type="entry name" value="DD-peptidase/beta-lactamase superfamily"/>
    <property type="match status" value="1"/>
</dbReference>
<feature type="signal peptide" evidence="4">
    <location>
        <begin position="1"/>
        <end position="22"/>
    </location>
</feature>
<dbReference type="PANTHER" id="PTHR35333:SF3">
    <property type="entry name" value="BETA-LACTAMASE-TYPE TRANSPEPTIDASE FOLD CONTAINING PROTEIN"/>
    <property type="match status" value="1"/>
</dbReference>
<dbReference type="InParanoid" id="A0A259TWE7"/>
<dbReference type="OrthoDB" id="1422836at2"/>
<organism evidence="6 7">
    <name type="scientific">Rubricoccus marinus</name>
    <dbReference type="NCBI Taxonomy" id="716817"/>
    <lineage>
        <taxon>Bacteria</taxon>
        <taxon>Pseudomonadati</taxon>
        <taxon>Rhodothermota</taxon>
        <taxon>Rhodothermia</taxon>
        <taxon>Rhodothermales</taxon>
        <taxon>Rubricoccaceae</taxon>
        <taxon>Rubricoccus</taxon>
    </lineage>
</organism>
<dbReference type="InterPro" id="IPR012338">
    <property type="entry name" value="Beta-lactam/transpept-like"/>
</dbReference>
<name>A0A259TWE7_9BACT</name>
<evidence type="ECO:0000259" key="5">
    <source>
        <dbReference type="Pfam" id="PF13354"/>
    </source>
</evidence>
<evidence type="ECO:0000256" key="2">
    <source>
        <dbReference type="ARBA" id="ARBA00009009"/>
    </source>
</evidence>
<keyword evidence="4" id="KW-0732">Signal</keyword>
<dbReference type="EMBL" id="MQWB01000001">
    <property type="protein sequence ID" value="OZC01868.1"/>
    <property type="molecule type" value="Genomic_DNA"/>
</dbReference>
<dbReference type="Proteomes" id="UP000216446">
    <property type="component" value="Unassembled WGS sequence"/>
</dbReference>
<keyword evidence="7" id="KW-1185">Reference proteome</keyword>
<dbReference type="InterPro" id="IPR045155">
    <property type="entry name" value="Beta-lactam_cat"/>
</dbReference>
<protein>
    <recommendedName>
        <fullName evidence="3">beta-lactamase</fullName>
        <ecNumber evidence="3">3.5.2.6</ecNumber>
    </recommendedName>
</protein>
<evidence type="ECO:0000256" key="1">
    <source>
        <dbReference type="ARBA" id="ARBA00001526"/>
    </source>
</evidence>
<comment type="caution">
    <text evidence="6">The sequence shown here is derived from an EMBL/GenBank/DDBJ whole genome shotgun (WGS) entry which is preliminary data.</text>
</comment>
<sequence length="320" mass="35298">MRLVLLALSLFIAGCASSPPLAPEADAPWPPERLDSELQSAVEKLARGFRGRVGVYVRHLPSGRSAALRADSLFPTASMIKVPILVATMEAIHRGDLAWDEPLVFRDSLRYDDHGLIGLLRDSARIELHVAVEAMLSASDNNASLWLQSLSGGGARINEILAARGYTGTRMNSGTDGRRADWERYGWGQTTPREMSHLVREIVDRDVDIVSPQADERMHRALTRTFWDGEALSAIPPGVQVASKQGAVSASRSEVLYVHAPSGPYVFTVITDAQEDQSWGADNEGFVLLRELSALFWRTFEPESRWRSASDGTFELEQVE</sequence>
<evidence type="ECO:0000256" key="3">
    <source>
        <dbReference type="ARBA" id="ARBA00012865"/>
    </source>
</evidence>
<feature type="chain" id="PRO_5012356230" description="beta-lactamase" evidence="4">
    <location>
        <begin position="23"/>
        <end position="320"/>
    </location>
</feature>
<evidence type="ECO:0000313" key="7">
    <source>
        <dbReference type="Proteomes" id="UP000216446"/>
    </source>
</evidence>
<reference evidence="6 7" key="1">
    <citation type="submission" date="2016-11" db="EMBL/GenBank/DDBJ databases">
        <title>Study of marine rhodopsin-containing bacteria.</title>
        <authorList>
            <person name="Yoshizawa S."/>
            <person name="Kumagai Y."/>
            <person name="Kogure K."/>
        </authorList>
    </citation>
    <scope>NUCLEOTIDE SEQUENCE [LARGE SCALE GENOMIC DNA]</scope>
    <source>
        <strain evidence="6 7">SG-29</strain>
    </source>
</reference>
<dbReference type="GO" id="GO:0046677">
    <property type="term" value="P:response to antibiotic"/>
    <property type="evidence" value="ECO:0007669"/>
    <property type="project" value="InterPro"/>
</dbReference>
<dbReference type="PANTHER" id="PTHR35333">
    <property type="entry name" value="BETA-LACTAMASE"/>
    <property type="match status" value="1"/>
</dbReference>
<proteinExistence type="inferred from homology"/>
<dbReference type="GO" id="GO:0008800">
    <property type="term" value="F:beta-lactamase activity"/>
    <property type="evidence" value="ECO:0007669"/>
    <property type="project" value="UniProtKB-EC"/>
</dbReference>